<dbReference type="GO" id="GO:0046872">
    <property type="term" value="F:metal ion binding"/>
    <property type="evidence" value="ECO:0007669"/>
    <property type="project" value="UniProtKB-KW"/>
</dbReference>
<feature type="domain" description="HpcH/HpaI aldolase/citrate lyase" evidence="4">
    <location>
        <begin position="21"/>
        <end position="239"/>
    </location>
</feature>
<organism evidence="5 6">
    <name type="scientific">Termitidicoccus mucosus</name>
    <dbReference type="NCBI Taxonomy" id="1184151"/>
    <lineage>
        <taxon>Bacteria</taxon>
        <taxon>Pseudomonadati</taxon>
        <taxon>Verrucomicrobiota</taxon>
        <taxon>Opitutia</taxon>
        <taxon>Opitutales</taxon>
        <taxon>Opitutaceae</taxon>
        <taxon>Termitidicoccus</taxon>
    </lineage>
</organism>
<dbReference type="SUPFAM" id="SSF51621">
    <property type="entry name" value="Phosphoenolpyruvate/pyruvate domain"/>
    <property type="match status" value="1"/>
</dbReference>
<proteinExistence type="inferred from homology"/>
<dbReference type="InterPro" id="IPR005000">
    <property type="entry name" value="Aldolase/citrate-lyase_domain"/>
</dbReference>
<keyword evidence="3" id="KW-0456">Lyase</keyword>
<dbReference type="EMBL" id="LRRQ01000127">
    <property type="protein sequence ID" value="OAM88531.1"/>
    <property type="molecule type" value="Genomic_DNA"/>
</dbReference>
<keyword evidence="2" id="KW-0479">Metal-binding</keyword>
<reference evidence="5 6" key="1">
    <citation type="submission" date="2016-01" db="EMBL/GenBank/DDBJ databases">
        <title>High potential of lignocellulose degradation of a new Verrucomicrobia species.</title>
        <authorList>
            <person name="Wang Y."/>
            <person name="Shi Y."/>
            <person name="Qiu Z."/>
            <person name="Liu S."/>
            <person name="Yang H."/>
        </authorList>
    </citation>
    <scope>NUCLEOTIDE SEQUENCE [LARGE SCALE GENOMIC DNA]</scope>
    <source>
        <strain evidence="5 6">TSB47</strain>
    </source>
</reference>
<name>A0A178IG15_9BACT</name>
<dbReference type="InterPro" id="IPR040442">
    <property type="entry name" value="Pyrv_kinase-like_dom_sf"/>
</dbReference>
<dbReference type="GO" id="GO:0016832">
    <property type="term" value="F:aldehyde-lyase activity"/>
    <property type="evidence" value="ECO:0007669"/>
    <property type="project" value="TreeGrafter"/>
</dbReference>
<dbReference type="PANTHER" id="PTHR30502:SF0">
    <property type="entry name" value="PHOSPHOENOLPYRUVATE CARBOXYLASE FAMILY PROTEIN"/>
    <property type="match status" value="1"/>
</dbReference>
<evidence type="ECO:0000259" key="4">
    <source>
        <dbReference type="Pfam" id="PF03328"/>
    </source>
</evidence>
<accession>A0A178IG15</accession>
<dbReference type="InterPro" id="IPR050251">
    <property type="entry name" value="HpcH-HpaI_aldolase"/>
</dbReference>
<sequence length="262" mass="28130">MFNGSELRLRKALDEKTPIIGSWIQTSSPTCAEILANAGFSWLGIDAEHTSVGIQGIEAIARAIHGRDTALLVRVSRADTIEIRQCLDVGAAGVIVPMVETAAQARMAVAAAKYPPDGVRGYCFGRMNDWGSNFDEYAAAANNSVVVIAMIETKAGVENIDEILAVPELDGIFIGPYDMSGSYGVPGQTQHPHLKKAYQSLVDACRHHGKVAGQHIVNSTPEKLSEAVALGYTFICLDADIILINQSARTAMETARKSFDIK</sequence>
<keyword evidence="6" id="KW-1185">Reference proteome</keyword>
<comment type="caution">
    <text evidence="5">The sequence shown here is derived from an EMBL/GenBank/DDBJ whole genome shotgun (WGS) entry which is preliminary data.</text>
</comment>
<evidence type="ECO:0000256" key="3">
    <source>
        <dbReference type="ARBA" id="ARBA00023239"/>
    </source>
</evidence>
<dbReference type="Proteomes" id="UP000078486">
    <property type="component" value="Unassembled WGS sequence"/>
</dbReference>
<dbReference type="GO" id="GO:0005737">
    <property type="term" value="C:cytoplasm"/>
    <property type="evidence" value="ECO:0007669"/>
    <property type="project" value="TreeGrafter"/>
</dbReference>
<dbReference type="Gene3D" id="3.20.20.60">
    <property type="entry name" value="Phosphoenolpyruvate-binding domains"/>
    <property type="match status" value="1"/>
</dbReference>
<dbReference type="Pfam" id="PF03328">
    <property type="entry name" value="HpcH_HpaI"/>
    <property type="match status" value="1"/>
</dbReference>
<dbReference type="InterPro" id="IPR015813">
    <property type="entry name" value="Pyrv/PenolPyrv_kinase-like_dom"/>
</dbReference>
<evidence type="ECO:0000313" key="5">
    <source>
        <dbReference type="EMBL" id="OAM88531.1"/>
    </source>
</evidence>
<gene>
    <name evidence="5" type="ORF">AW736_17000</name>
</gene>
<dbReference type="STRING" id="1184151.AW736_17000"/>
<evidence type="ECO:0000256" key="1">
    <source>
        <dbReference type="ARBA" id="ARBA00005568"/>
    </source>
</evidence>
<dbReference type="AlphaFoldDB" id="A0A178IG15"/>
<dbReference type="RefSeq" id="WP_068771481.1">
    <property type="nucleotide sequence ID" value="NZ_CP109796.1"/>
</dbReference>
<protein>
    <recommendedName>
        <fullName evidence="4">HpcH/HpaI aldolase/citrate lyase domain-containing protein</fullName>
    </recommendedName>
</protein>
<evidence type="ECO:0000313" key="6">
    <source>
        <dbReference type="Proteomes" id="UP000078486"/>
    </source>
</evidence>
<evidence type="ECO:0000256" key="2">
    <source>
        <dbReference type="ARBA" id="ARBA00022723"/>
    </source>
</evidence>
<dbReference type="PANTHER" id="PTHR30502">
    <property type="entry name" value="2-KETO-3-DEOXY-L-RHAMNONATE ALDOLASE"/>
    <property type="match status" value="1"/>
</dbReference>
<comment type="similarity">
    <text evidence="1">Belongs to the HpcH/HpaI aldolase family.</text>
</comment>